<accession>A0A1H3SDK7</accession>
<dbReference type="InterPro" id="IPR010064">
    <property type="entry name" value="HK97-gp10_tail"/>
</dbReference>
<keyword evidence="2" id="KW-1185">Reference proteome</keyword>
<name>A0A1H3SDK7_9BACT</name>
<reference evidence="1 2" key="1">
    <citation type="submission" date="2016-10" db="EMBL/GenBank/DDBJ databases">
        <authorList>
            <person name="Varghese N."/>
            <person name="Submissions S."/>
        </authorList>
    </citation>
    <scope>NUCLEOTIDE SEQUENCE [LARGE SCALE GENOMIC DNA]</scope>
    <source>
        <strain evidence="1 2">DSM 17997</strain>
    </source>
</reference>
<evidence type="ECO:0000313" key="1">
    <source>
        <dbReference type="EMBL" id="SDZ35641.1"/>
    </source>
</evidence>
<dbReference type="EMBL" id="FNQC01000011">
    <property type="protein sequence ID" value="SDZ35641.1"/>
    <property type="molecule type" value="Genomic_DNA"/>
</dbReference>
<proteinExistence type="predicted"/>
<dbReference type="NCBIfam" id="TIGR01725">
    <property type="entry name" value="phge_HK97_gp10"/>
    <property type="match status" value="1"/>
</dbReference>
<comment type="caution">
    <text evidence="1">The sequence shown here is derived from an EMBL/GenBank/DDBJ whole genome shotgun (WGS) entry which is preliminary data.</text>
</comment>
<evidence type="ECO:0000313" key="2">
    <source>
        <dbReference type="Proteomes" id="UP000199663"/>
    </source>
</evidence>
<dbReference type="Pfam" id="PF04883">
    <property type="entry name" value="HK97-gp10_like"/>
    <property type="match status" value="1"/>
</dbReference>
<sequence length="156" mass="17310">MSSNKINISIDTKKLLEALRKMPDKIQDKVIRAGVRKGANSIKREAKTNAPVDSGLMKNSIKVKPARRSSKAGKFVMIVNVASNAHHLVELGTEDREGKNGKKLKFQSANGNTIYIKKVAGIKANPFLGKAYESKKDEIISEFNKELQKQINKFSN</sequence>
<organism evidence="1 2">
    <name type="scientific">Rhodonellum ikkaensis</name>
    <dbReference type="NCBI Taxonomy" id="336829"/>
    <lineage>
        <taxon>Bacteria</taxon>
        <taxon>Pseudomonadati</taxon>
        <taxon>Bacteroidota</taxon>
        <taxon>Cytophagia</taxon>
        <taxon>Cytophagales</taxon>
        <taxon>Cytophagaceae</taxon>
        <taxon>Rhodonellum</taxon>
    </lineage>
</organism>
<dbReference type="Proteomes" id="UP000199663">
    <property type="component" value="Unassembled WGS sequence"/>
</dbReference>
<dbReference type="RefSeq" id="WP_019598760.1">
    <property type="nucleotide sequence ID" value="NZ_FNQC01000011.1"/>
</dbReference>
<gene>
    <name evidence="1" type="ORF">SAMN05444412_11154</name>
</gene>
<protein>
    <submittedName>
        <fullName evidence="1">Phage protein, HK97 gp10 family</fullName>
    </submittedName>
</protein>